<evidence type="ECO:0000313" key="2">
    <source>
        <dbReference type="EMBL" id="KNE25371.1"/>
    </source>
</evidence>
<dbReference type="RefSeq" id="WP_050449116.1">
    <property type="nucleotide sequence ID" value="NZ_LGVG01000037.1"/>
</dbReference>
<accession>A0AAW3I068</accession>
<gene>
    <name evidence="2" type="ORF">AFM18_22650</name>
</gene>
<dbReference type="InterPro" id="IPR012337">
    <property type="entry name" value="RNaseH-like_sf"/>
</dbReference>
<comment type="caution">
    <text evidence="2">The sequence shown here is derived from an EMBL/GenBank/DDBJ whole genome shotgun (WGS) entry which is preliminary data.</text>
</comment>
<dbReference type="PANTHER" id="PTHR35004">
    <property type="entry name" value="TRANSPOSASE RV3428C-RELATED"/>
    <property type="match status" value="1"/>
</dbReference>
<dbReference type="InterPro" id="IPR009057">
    <property type="entry name" value="Homeodomain-like_sf"/>
</dbReference>
<dbReference type="Proteomes" id="UP000037511">
    <property type="component" value="Unassembled WGS sequence"/>
</dbReference>
<sequence>MPWKESSLMSCRMEFVQLALQPGSNVRELCRRFDISAKTAYKWLARYEQNGQAGLQDLSRRPGNSPGRTCEQIEAQVIDLHKRYPYWGPRKLRALLGPTTAPAPSTISAILRRHGYRVQGEDSNVGLANQRFEHEAPNLLWQMDFKGHFALTDARQGRCHPLTLLDDHSRYALCIQACGDERSKTVQQHLKAVFRRYGLPERITADNGPSWASVRGLGLTGLEVWLMRLGVRISHNRPHHPQTQGKLERLHRTLKRELIQARGFSSLLDCQQAMDQWREQYNHVRPHQALGQMPPLSRYRPSPRRYPASLPPIEYEPGDRVLKVRTKGQIIVNGRVVFVGEGMAGLPVAVRPSSQDGVLDVVFLYKVVQQIDLRARQ</sequence>
<evidence type="ECO:0000259" key="1">
    <source>
        <dbReference type="PROSITE" id="PS50994"/>
    </source>
</evidence>
<dbReference type="SUPFAM" id="SSF46689">
    <property type="entry name" value="Homeodomain-like"/>
    <property type="match status" value="1"/>
</dbReference>
<dbReference type="AlphaFoldDB" id="A0AAW3I068"/>
<reference evidence="2 3" key="1">
    <citation type="submission" date="2015-07" db="EMBL/GenBank/DDBJ databases">
        <title>Draft genome of Achromobacter spanius.</title>
        <authorList>
            <person name="Wang X."/>
        </authorList>
    </citation>
    <scope>NUCLEOTIDE SEQUENCE [LARGE SCALE GENOMIC DNA]</scope>
    <source>
        <strain evidence="2 3">CGMCC9173</strain>
    </source>
</reference>
<dbReference type="GO" id="GO:0003676">
    <property type="term" value="F:nucleic acid binding"/>
    <property type="evidence" value="ECO:0007669"/>
    <property type="project" value="InterPro"/>
</dbReference>
<protein>
    <recommendedName>
        <fullName evidence="1">Integrase catalytic domain-containing protein</fullName>
    </recommendedName>
</protein>
<dbReference type="InterPro" id="IPR036397">
    <property type="entry name" value="RNaseH_sf"/>
</dbReference>
<dbReference type="Pfam" id="PF13518">
    <property type="entry name" value="HTH_28"/>
    <property type="match status" value="1"/>
</dbReference>
<evidence type="ECO:0000313" key="3">
    <source>
        <dbReference type="Proteomes" id="UP000037511"/>
    </source>
</evidence>
<dbReference type="InterPro" id="IPR047656">
    <property type="entry name" value="IS481-like_transpos"/>
</dbReference>
<organism evidence="2 3">
    <name type="scientific">Achromobacter spanius</name>
    <dbReference type="NCBI Taxonomy" id="217203"/>
    <lineage>
        <taxon>Bacteria</taxon>
        <taxon>Pseudomonadati</taxon>
        <taxon>Pseudomonadota</taxon>
        <taxon>Betaproteobacteria</taxon>
        <taxon>Burkholderiales</taxon>
        <taxon>Alcaligenaceae</taxon>
        <taxon>Achromobacter</taxon>
    </lineage>
</organism>
<dbReference type="InterPro" id="IPR055247">
    <property type="entry name" value="InsJ-like_HTH"/>
</dbReference>
<dbReference type="InterPro" id="IPR036388">
    <property type="entry name" value="WH-like_DNA-bd_sf"/>
</dbReference>
<proteinExistence type="predicted"/>
<dbReference type="PROSITE" id="PS50994">
    <property type="entry name" value="INTEGRASE"/>
    <property type="match status" value="1"/>
</dbReference>
<dbReference type="SUPFAM" id="SSF53098">
    <property type="entry name" value="Ribonuclease H-like"/>
    <property type="match status" value="1"/>
</dbReference>
<name>A0AAW3I068_9BURK</name>
<dbReference type="Pfam" id="PF13683">
    <property type="entry name" value="rve_3"/>
    <property type="match status" value="1"/>
</dbReference>
<dbReference type="Gene3D" id="1.10.10.10">
    <property type="entry name" value="Winged helix-like DNA-binding domain superfamily/Winged helix DNA-binding domain"/>
    <property type="match status" value="1"/>
</dbReference>
<dbReference type="EMBL" id="LGVG01000037">
    <property type="protein sequence ID" value="KNE25371.1"/>
    <property type="molecule type" value="Genomic_DNA"/>
</dbReference>
<dbReference type="GO" id="GO:0015074">
    <property type="term" value="P:DNA integration"/>
    <property type="evidence" value="ECO:0007669"/>
    <property type="project" value="InterPro"/>
</dbReference>
<dbReference type="PANTHER" id="PTHR35004:SF6">
    <property type="entry name" value="TRANSPOSASE"/>
    <property type="match status" value="1"/>
</dbReference>
<dbReference type="Gene3D" id="3.30.420.10">
    <property type="entry name" value="Ribonuclease H-like superfamily/Ribonuclease H"/>
    <property type="match status" value="1"/>
</dbReference>
<feature type="domain" description="Integrase catalytic" evidence="1">
    <location>
        <begin position="133"/>
        <end position="302"/>
    </location>
</feature>
<dbReference type="NCBIfam" id="NF033577">
    <property type="entry name" value="transpos_IS481"/>
    <property type="match status" value="1"/>
</dbReference>
<dbReference type="InterPro" id="IPR001584">
    <property type="entry name" value="Integrase_cat-core"/>
</dbReference>